<dbReference type="EMBL" id="ANPB02000008">
    <property type="protein sequence ID" value="KAF4477926.1"/>
    <property type="molecule type" value="Genomic_DNA"/>
</dbReference>
<protein>
    <submittedName>
        <fullName evidence="1">Uncharacterized protein</fullName>
    </submittedName>
</protein>
<dbReference type="RefSeq" id="XP_031881344.1">
    <property type="nucleotide sequence ID" value="XM_032021731.1"/>
</dbReference>
<comment type="caution">
    <text evidence="1">The sequence shown here is derived from an EMBL/GenBank/DDBJ whole genome shotgun (WGS) entry which is preliminary data.</text>
</comment>
<reference evidence="1 2" key="2">
    <citation type="submission" date="2020-04" db="EMBL/GenBank/DDBJ databases">
        <title>Genome sequencing and assembly of multiple isolates from the Colletotrichum gloeosporioides species complex.</title>
        <authorList>
            <person name="Gan P."/>
            <person name="Shirasu K."/>
        </authorList>
    </citation>
    <scope>NUCLEOTIDE SEQUENCE [LARGE SCALE GENOMIC DNA]</scope>
    <source>
        <strain evidence="1 2">Nara gc5</strain>
    </source>
</reference>
<reference evidence="1 2" key="1">
    <citation type="submission" date="2012-08" db="EMBL/GenBank/DDBJ databases">
        <authorList>
            <person name="Gan P.H.P."/>
            <person name="Ikeda K."/>
            <person name="Irieda H."/>
            <person name="Narusaka M."/>
            <person name="O'Connell R.J."/>
            <person name="Narusaka Y."/>
            <person name="Takano Y."/>
            <person name="Kubo Y."/>
            <person name="Shirasu K."/>
        </authorList>
    </citation>
    <scope>NUCLEOTIDE SEQUENCE [LARGE SCALE GENOMIC DNA]</scope>
    <source>
        <strain evidence="1 2">Nara gc5</strain>
    </source>
</reference>
<proteinExistence type="predicted"/>
<dbReference type="GeneID" id="43605932"/>
<dbReference type="AlphaFoldDB" id="A0A7J6IQE6"/>
<evidence type="ECO:0000313" key="1">
    <source>
        <dbReference type="EMBL" id="KAF4477926.1"/>
    </source>
</evidence>
<sequence length="118" mass="13190">MEMITRISSTPAIFGRADIDVVQAEDRYSPFLRPQQSDPRIQLRRQGSAAINDLFLERLSSFGVRKPGGMSTTRVTTRSSWRDLLQGRCAPALVVHREGGQLILTFTQSAKAAHLIHQ</sequence>
<evidence type="ECO:0000313" key="2">
    <source>
        <dbReference type="Proteomes" id="UP000011096"/>
    </source>
</evidence>
<dbReference type="InParanoid" id="A0A7J6IQE6"/>
<name>A0A7J6IQE6_COLFN</name>
<accession>A0A7J6IQE6</accession>
<organism evidence="1 2">
    <name type="scientific">Colletotrichum fructicola (strain Nara gc5)</name>
    <name type="common">Anthracnose fungus</name>
    <name type="synonym">Colletotrichum gloeosporioides (strain Nara gc5)</name>
    <dbReference type="NCBI Taxonomy" id="1213859"/>
    <lineage>
        <taxon>Eukaryota</taxon>
        <taxon>Fungi</taxon>
        <taxon>Dikarya</taxon>
        <taxon>Ascomycota</taxon>
        <taxon>Pezizomycotina</taxon>
        <taxon>Sordariomycetes</taxon>
        <taxon>Hypocreomycetidae</taxon>
        <taxon>Glomerellales</taxon>
        <taxon>Glomerellaceae</taxon>
        <taxon>Colletotrichum</taxon>
        <taxon>Colletotrichum gloeosporioides species complex</taxon>
    </lineage>
</organism>
<gene>
    <name evidence="1" type="ORF">CGGC5_v013331</name>
</gene>
<dbReference type="Proteomes" id="UP000011096">
    <property type="component" value="Unassembled WGS sequence"/>
</dbReference>
<keyword evidence="2" id="KW-1185">Reference proteome</keyword>